<dbReference type="Gene3D" id="3.50.50.60">
    <property type="entry name" value="FAD/NAD(P)-binding domain"/>
    <property type="match status" value="2"/>
</dbReference>
<dbReference type="SUPFAM" id="SSF54373">
    <property type="entry name" value="FAD-linked reductases, C-terminal domain"/>
    <property type="match status" value="1"/>
</dbReference>
<dbReference type="Proteomes" id="UP001212170">
    <property type="component" value="Unassembled WGS sequence"/>
</dbReference>
<protein>
    <submittedName>
        <fullName evidence="3">FAD-dependent oxidoreductase</fullName>
    </submittedName>
</protein>
<sequence length="353" mass="39939">MKQRITILGGGLSGLLIGYRLKKLGFKIQILEARNRLGGRISTVLSANETPVEMGATWFGEQHINLLALLKELGLSYFEQHMKGAAYFEAFSMAPPQSIDIPDDNPSYRIAGGTSSLIKVLAEYFDKEEVYLNQQVKELDFNNDVVMITTDHRSFETDIVISTLPPALLVNSIKFLPSISSELSDIAKSTHTWMQDAIKVALVYKEPFWRNKNISGTLFSNVGPVTEFYDHSNYEVTKYALCGFINSGYSQFSKEERKEKIISQLERLLGSEVLEYIAYEEIIWSEEPFTKDKEQGNIFVYPHQNNGNAVFSQDYFNNKFYISGTETSSHFPGYIEGAVFSANKIVSKIVNYL</sequence>
<dbReference type="SUPFAM" id="SSF51905">
    <property type="entry name" value="FAD/NAD(P)-binding domain"/>
    <property type="match status" value="1"/>
</dbReference>
<proteinExistence type="inferred from homology"/>
<reference evidence="3 4" key="1">
    <citation type="journal article" date="2023" name="Chemosphere">
        <title>Whole genome analysis of Flavobacterium aziz-sancarii sp. nov., isolated from Ardley Island (Antarctica), revealed a rich resistome and bioremediation potential.</title>
        <authorList>
            <person name="Otur C."/>
            <person name="Okay S."/>
            <person name="Kurt-Kizildogan A."/>
        </authorList>
    </citation>
    <scope>NUCLEOTIDE SEQUENCE [LARGE SCALE GENOMIC DNA]</scope>
    <source>
        <strain evidence="3 4">AC</strain>
    </source>
</reference>
<accession>A0ABT4WB76</accession>
<evidence type="ECO:0000313" key="4">
    <source>
        <dbReference type="Proteomes" id="UP001212170"/>
    </source>
</evidence>
<dbReference type="RefSeq" id="WP_271335628.1">
    <property type="nucleotide sequence ID" value="NZ_JAMZNK010000011.1"/>
</dbReference>
<comment type="caution">
    <text evidence="3">The sequence shown here is derived from an EMBL/GenBank/DDBJ whole genome shotgun (WGS) entry which is preliminary data.</text>
</comment>
<dbReference type="EMBL" id="JAMZNK010000011">
    <property type="protein sequence ID" value="MDA6069818.1"/>
    <property type="molecule type" value="Genomic_DNA"/>
</dbReference>
<feature type="domain" description="Amine oxidase" evidence="2">
    <location>
        <begin position="12"/>
        <end position="84"/>
    </location>
</feature>
<dbReference type="PANTHER" id="PTHR43563:SF1">
    <property type="entry name" value="AMINE OXIDASE [FLAVIN-CONTAINING] B"/>
    <property type="match status" value="1"/>
</dbReference>
<dbReference type="InterPro" id="IPR050703">
    <property type="entry name" value="Flavin_MAO"/>
</dbReference>
<evidence type="ECO:0000256" key="1">
    <source>
        <dbReference type="ARBA" id="ARBA00005995"/>
    </source>
</evidence>
<feature type="domain" description="Amine oxidase" evidence="2">
    <location>
        <begin position="106"/>
        <end position="344"/>
    </location>
</feature>
<dbReference type="InterPro" id="IPR002937">
    <property type="entry name" value="Amino_oxidase"/>
</dbReference>
<organism evidence="3 4">
    <name type="scientific">Flavobacterium azizsancarii</name>
    <dbReference type="NCBI Taxonomy" id="2961580"/>
    <lineage>
        <taxon>Bacteria</taxon>
        <taxon>Pseudomonadati</taxon>
        <taxon>Bacteroidota</taxon>
        <taxon>Flavobacteriia</taxon>
        <taxon>Flavobacteriales</taxon>
        <taxon>Flavobacteriaceae</taxon>
        <taxon>Flavobacterium</taxon>
    </lineage>
</organism>
<keyword evidence="4" id="KW-1185">Reference proteome</keyword>
<gene>
    <name evidence="3" type="ORF">NJT12_09320</name>
</gene>
<dbReference type="InterPro" id="IPR036188">
    <property type="entry name" value="FAD/NAD-bd_sf"/>
</dbReference>
<evidence type="ECO:0000313" key="3">
    <source>
        <dbReference type="EMBL" id="MDA6069818.1"/>
    </source>
</evidence>
<name>A0ABT4WB76_9FLAO</name>
<dbReference type="Pfam" id="PF01593">
    <property type="entry name" value="Amino_oxidase"/>
    <property type="match status" value="2"/>
</dbReference>
<evidence type="ECO:0000259" key="2">
    <source>
        <dbReference type="Pfam" id="PF01593"/>
    </source>
</evidence>
<comment type="similarity">
    <text evidence="1">Belongs to the flavin monoamine oxidase family.</text>
</comment>
<dbReference type="PANTHER" id="PTHR43563">
    <property type="entry name" value="AMINE OXIDASE"/>
    <property type="match status" value="1"/>
</dbReference>